<feature type="compositionally biased region" description="Basic and acidic residues" evidence="1">
    <location>
        <begin position="715"/>
        <end position="730"/>
    </location>
</feature>
<feature type="compositionally biased region" description="Polar residues" evidence="1">
    <location>
        <begin position="575"/>
        <end position="584"/>
    </location>
</feature>
<dbReference type="InterPro" id="IPR022198">
    <property type="entry name" value="DUF3723"/>
</dbReference>
<feature type="compositionally biased region" description="Polar residues" evidence="1">
    <location>
        <begin position="263"/>
        <end position="276"/>
    </location>
</feature>
<feature type="compositionally biased region" description="Basic and acidic residues" evidence="1">
    <location>
        <begin position="741"/>
        <end position="758"/>
    </location>
</feature>
<feature type="region of interest" description="Disordered" evidence="1">
    <location>
        <begin position="494"/>
        <end position="758"/>
    </location>
</feature>
<feature type="compositionally biased region" description="Basic and acidic residues" evidence="1">
    <location>
        <begin position="451"/>
        <end position="461"/>
    </location>
</feature>
<dbReference type="AlphaFoldDB" id="A0A4P7N7U0"/>
<feature type="region of interest" description="Disordered" evidence="1">
    <location>
        <begin position="193"/>
        <end position="478"/>
    </location>
</feature>
<evidence type="ECO:0000313" key="3">
    <source>
        <dbReference type="Proteomes" id="UP000294847"/>
    </source>
</evidence>
<proteinExistence type="predicted"/>
<dbReference type="Pfam" id="PF12520">
    <property type="entry name" value="DUF3723"/>
    <property type="match status" value="1"/>
</dbReference>
<accession>A0A4P7N7U0</accession>
<feature type="compositionally biased region" description="Basic and acidic residues" evidence="1">
    <location>
        <begin position="323"/>
        <end position="342"/>
    </location>
</feature>
<organism evidence="2 3">
    <name type="scientific">Pyricularia oryzae</name>
    <name type="common">Rice blast fungus</name>
    <name type="synonym">Magnaporthe oryzae</name>
    <dbReference type="NCBI Taxonomy" id="318829"/>
    <lineage>
        <taxon>Eukaryota</taxon>
        <taxon>Fungi</taxon>
        <taxon>Dikarya</taxon>
        <taxon>Ascomycota</taxon>
        <taxon>Pezizomycotina</taxon>
        <taxon>Sordariomycetes</taxon>
        <taxon>Sordariomycetidae</taxon>
        <taxon>Magnaporthales</taxon>
        <taxon>Pyriculariaceae</taxon>
        <taxon>Pyricularia</taxon>
    </lineage>
</organism>
<evidence type="ECO:0000256" key="1">
    <source>
        <dbReference type="SAM" id="MobiDB-lite"/>
    </source>
</evidence>
<protein>
    <submittedName>
        <fullName evidence="2">Uncharacterized protein</fullName>
    </submittedName>
</protein>
<feature type="compositionally biased region" description="Basic residues" evidence="1">
    <location>
        <begin position="280"/>
        <end position="295"/>
    </location>
</feature>
<dbReference type="Proteomes" id="UP000294847">
    <property type="component" value="Chromosome 3"/>
</dbReference>
<reference evidence="2 3" key="1">
    <citation type="journal article" date="2019" name="Mol. Biol. Evol.">
        <title>Blast fungal genomes show frequent chromosomal changes, gene gains and losses, and effector gene turnover.</title>
        <authorList>
            <person name="Gomez Luciano L.B."/>
            <person name="Jason Tsai I."/>
            <person name="Chuma I."/>
            <person name="Tosa Y."/>
            <person name="Chen Y.H."/>
            <person name="Li J.Y."/>
            <person name="Li M.Y."/>
            <person name="Jade Lu M.Y."/>
            <person name="Nakayashiki H."/>
            <person name="Li W.H."/>
        </authorList>
    </citation>
    <scope>NUCLEOTIDE SEQUENCE [LARGE SCALE GENOMIC DNA]</scope>
    <source>
        <strain evidence="2">MZ5-1-6</strain>
    </source>
</reference>
<sequence length="758" mass="83494">MKYFAIGARIIKEHLLNDDLRGAWNLPEKLSWTLPTNPTIEAANGHVPVSNMNQKMALKALFLTAIRSFPYLSYDKPKQDVRGEATVANVDPGFVYLLQAEAKKLGLSSSKIEKALTGQESTPRSIESRDQDIYCEWKCGKPNLRAFHNLQKHAFLPDLASVHGKDGLVPLFVFRDFMEAFFGNDAFMIEIEPPGQGATGASASSLPAGGTRPKDVRRLRKQQGRDIKQQKLIASRQRRADDKTLTSRSEAITDSGPMDVYQTPEQSDGNTLPSPTDRTRSKHSPRVRQKRHHPYNRAAKQVASISRIRQRRSRRSNEINLNQKERSMSEAEAAITDRDHMQRSQVYRRKSTQELKDTRLGVSPKPSKVTKKRPDKGKGKATAEVLSQLLSELPGSRKNPSQSVIVQPAARIQPPYKRPGPSTAIEENPRDNPPKSPFVAPPDLGLPSIAMEKENPRDRPRSPPLVAPPSPPNRTITPAAVEVGQLSEAVASAALGLPESHTDRSPSKKRIVGTGVNTVEIRQPARTEPPLKRPRIATIVAPPSIATEEQNPRDRRISPPFVAPPDPSLPGVTGGQNIRDSPQKSPLAAPPSPNATDRPRQLTAERCQRTYPKKSATQTGASHQATHVVSSGLPHQPIRNETSEMDQLSEARSTAVGRWLTPQKSKPPASPTPSNQNRPTDANKPVTQREVVTFDNVDFGMDSNRKKLPVGVFEPGKHPEAGKHETHDSIHQSQNQLAVETGHRAADSGETDKDRVVA</sequence>
<feature type="compositionally biased region" description="Pro residues" evidence="1">
    <location>
        <begin position="462"/>
        <end position="472"/>
    </location>
</feature>
<name>A0A4P7N7U0_PYROR</name>
<feature type="compositionally biased region" description="Polar residues" evidence="1">
    <location>
        <begin position="615"/>
        <end position="629"/>
    </location>
</feature>
<gene>
    <name evidence="2" type="ORF">PoMZ_03472</name>
</gene>
<evidence type="ECO:0000313" key="2">
    <source>
        <dbReference type="EMBL" id="QBZ58519.1"/>
    </source>
</evidence>
<dbReference type="EMBL" id="CP034206">
    <property type="protein sequence ID" value="QBZ58519.1"/>
    <property type="molecule type" value="Genomic_DNA"/>
</dbReference>